<keyword evidence="3" id="KW-1185">Reference proteome</keyword>
<sequence length="280" mass="32629">MKKALILATLMVLPLYLWATPITRKQDIDDFLKTTTYVVLDDNAMTEWNFKIQEAVEKFWAITPYKFITRKEFDTLKNDMDKSFLVRLQFRWPKDKIKATYNFMCLVLGAAVDKPTDMPEICSIPLGYESANQMSWGYKLAGFLRFIQAHVRRLQENPSLISSDPLDFYNKNIRAIGDHEIWVVRTDLAPDIRSLEQLRKNYSGVIRVVKPEDIEKAINEKNEHVIYLHKVGPESSNLQARVYKVLLGAGDDNIYYFDYHMMSKSNGDGLLKKDLKRMSR</sequence>
<dbReference type="Proteomes" id="UP000054172">
    <property type="component" value="Unassembled WGS sequence"/>
</dbReference>
<name>A0A0Q4AYB4_9BACT</name>
<evidence type="ECO:0000313" key="2">
    <source>
        <dbReference type="EMBL" id="KQM09059.1"/>
    </source>
</evidence>
<gene>
    <name evidence="2" type="ORF">AL399_03695</name>
</gene>
<protein>
    <submittedName>
        <fullName evidence="2">Uncharacterized protein</fullName>
    </submittedName>
</protein>
<dbReference type="EMBL" id="LIIK01000013">
    <property type="protein sequence ID" value="KQM09059.1"/>
    <property type="molecule type" value="Genomic_DNA"/>
</dbReference>
<evidence type="ECO:0000256" key="1">
    <source>
        <dbReference type="SAM" id="SignalP"/>
    </source>
</evidence>
<feature type="chain" id="PRO_5006212381" evidence="1">
    <location>
        <begin position="20"/>
        <end position="280"/>
    </location>
</feature>
<accession>A0A0Q4AYB4</accession>
<comment type="caution">
    <text evidence="2">The sequence shown here is derived from an EMBL/GenBank/DDBJ whole genome shotgun (WGS) entry which is preliminary data.</text>
</comment>
<organism evidence="2 3">
    <name type="scientific">Candidatus [Bacteroides] periocalifornicus</name>
    <dbReference type="NCBI Taxonomy" id="1702214"/>
    <lineage>
        <taxon>Bacteria</taxon>
        <taxon>Pseudomonadati</taxon>
        <taxon>Bacteroidota</taxon>
    </lineage>
</organism>
<dbReference type="AlphaFoldDB" id="A0A0Q4AYB4"/>
<dbReference type="PATRIC" id="fig|1702214.3.peg.1344"/>
<proteinExistence type="predicted"/>
<evidence type="ECO:0000313" key="3">
    <source>
        <dbReference type="Proteomes" id="UP000054172"/>
    </source>
</evidence>
<keyword evidence="1" id="KW-0732">Signal</keyword>
<reference evidence="2" key="1">
    <citation type="submission" date="2015-08" db="EMBL/GenBank/DDBJ databases">
        <title>Candidatus Bacteriodes Periocalifornicus.</title>
        <authorList>
            <person name="McLean J.S."/>
            <person name="Kelley S."/>
        </authorList>
    </citation>
    <scope>NUCLEOTIDE SEQUENCE [LARGE SCALE GENOMIC DNA]</scope>
    <source>
        <strain evidence="2">12B</strain>
    </source>
</reference>
<feature type="signal peptide" evidence="1">
    <location>
        <begin position="1"/>
        <end position="19"/>
    </location>
</feature>